<name>A0ABQ2BRA1_9BACL</name>
<protein>
    <submittedName>
        <fullName evidence="2">D-alanyl-D-alanine carboxypeptidase</fullName>
    </submittedName>
</protein>
<dbReference type="SUPFAM" id="SSF56601">
    <property type="entry name" value="beta-lactamase/transpeptidase-like"/>
    <property type="match status" value="1"/>
</dbReference>
<organism evidence="2 3">
    <name type="scientific">Paenibacillus marchantiophytorum</name>
    <dbReference type="NCBI Taxonomy" id="1619310"/>
    <lineage>
        <taxon>Bacteria</taxon>
        <taxon>Bacillati</taxon>
        <taxon>Bacillota</taxon>
        <taxon>Bacilli</taxon>
        <taxon>Bacillales</taxon>
        <taxon>Paenibacillaceae</taxon>
        <taxon>Paenibacillus</taxon>
    </lineage>
</organism>
<gene>
    <name evidence="2" type="ORF">GCM10008018_13390</name>
</gene>
<dbReference type="Proteomes" id="UP000615455">
    <property type="component" value="Unassembled WGS sequence"/>
</dbReference>
<comment type="caution">
    <text evidence="2">The sequence shown here is derived from an EMBL/GenBank/DDBJ whole genome shotgun (WGS) entry which is preliminary data.</text>
</comment>
<dbReference type="PANTHER" id="PTHR35333">
    <property type="entry name" value="BETA-LACTAMASE"/>
    <property type="match status" value="1"/>
</dbReference>
<evidence type="ECO:0000313" key="3">
    <source>
        <dbReference type="Proteomes" id="UP000615455"/>
    </source>
</evidence>
<dbReference type="PANTHER" id="PTHR35333:SF3">
    <property type="entry name" value="BETA-LACTAMASE-TYPE TRANSPEPTIDASE FOLD CONTAINING PROTEIN"/>
    <property type="match status" value="1"/>
</dbReference>
<evidence type="ECO:0000259" key="1">
    <source>
        <dbReference type="Pfam" id="PF13354"/>
    </source>
</evidence>
<dbReference type="Pfam" id="PF13354">
    <property type="entry name" value="Beta-lactamase2"/>
    <property type="match status" value="1"/>
</dbReference>
<dbReference type="GO" id="GO:0004180">
    <property type="term" value="F:carboxypeptidase activity"/>
    <property type="evidence" value="ECO:0007669"/>
    <property type="project" value="UniProtKB-KW"/>
</dbReference>
<dbReference type="Gene3D" id="3.40.710.10">
    <property type="entry name" value="DD-peptidase/beta-lactamase superfamily"/>
    <property type="match status" value="1"/>
</dbReference>
<accession>A0ABQ2BRA1</accession>
<keyword evidence="2" id="KW-0121">Carboxypeptidase</keyword>
<evidence type="ECO:0000313" key="2">
    <source>
        <dbReference type="EMBL" id="GGI45684.1"/>
    </source>
</evidence>
<feature type="domain" description="Beta-lactamase class A catalytic" evidence="1">
    <location>
        <begin position="56"/>
        <end position="172"/>
    </location>
</feature>
<dbReference type="InterPro" id="IPR012338">
    <property type="entry name" value="Beta-lactam/transpept-like"/>
</dbReference>
<dbReference type="EMBL" id="BMHE01000004">
    <property type="protein sequence ID" value="GGI45684.1"/>
    <property type="molecule type" value="Genomic_DNA"/>
</dbReference>
<keyword evidence="3" id="KW-1185">Reference proteome</keyword>
<dbReference type="InterPro" id="IPR045155">
    <property type="entry name" value="Beta-lactam_cat"/>
</dbReference>
<dbReference type="InterPro" id="IPR000871">
    <property type="entry name" value="Beta-lactam_class-A"/>
</dbReference>
<keyword evidence="2" id="KW-0645">Protease</keyword>
<proteinExistence type="predicted"/>
<keyword evidence="2" id="KW-0378">Hydrolase</keyword>
<sequence>MPVVIWTVLAVCLLIIAFFALAAILQYSDNKKTAQHVLTYFAKNRVYSSLYILHNDQPVLEYNSDKVMPLASTVKLILAVEYANQAAHGLIDPETLVSLNDVERYYIPGTDGGAHSSWKYDLKDYLEADNELTLDEIARGMIQFSSNACTEYIFELLGGDRINASLSELGMLNHTSIFPISSAMLVSMYVHDKEGLQGKRLIKRMLEMSQEEYISYAYILHNILKNESDSATIKTLNRKEGFKRSIQKLESERLPSGTTKEYASLMNKINSATYFPPDVQKILDRLVGKQPSAKSQYTRIGFKGGTTLFVVTSAMYGCKKNGETLEIAAFLNDSTGTENLWLRNKFDDFLATMMRDDEFRNKVIEKLASNAN</sequence>
<reference evidence="3" key="1">
    <citation type="journal article" date="2019" name="Int. J. Syst. Evol. Microbiol.">
        <title>The Global Catalogue of Microorganisms (GCM) 10K type strain sequencing project: providing services to taxonomists for standard genome sequencing and annotation.</title>
        <authorList>
            <consortium name="The Broad Institute Genomics Platform"/>
            <consortium name="The Broad Institute Genome Sequencing Center for Infectious Disease"/>
            <person name="Wu L."/>
            <person name="Ma J."/>
        </authorList>
    </citation>
    <scope>NUCLEOTIDE SEQUENCE [LARGE SCALE GENOMIC DNA]</scope>
    <source>
        <strain evidence="3">CGMCC 1.15043</strain>
    </source>
</reference>